<dbReference type="Gene3D" id="3.40.50.300">
    <property type="entry name" value="P-loop containing nucleotide triphosphate hydrolases"/>
    <property type="match status" value="1"/>
</dbReference>
<evidence type="ECO:0000313" key="4">
    <source>
        <dbReference type="Proteomes" id="UP000694844"/>
    </source>
</evidence>
<reference evidence="5" key="1">
    <citation type="submission" date="2025-08" db="UniProtKB">
        <authorList>
            <consortium name="RefSeq"/>
        </authorList>
    </citation>
    <scope>IDENTIFICATION</scope>
    <source>
        <tissue evidence="5">Whole sample</tissue>
    </source>
</reference>
<dbReference type="GO" id="GO:0005886">
    <property type="term" value="C:plasma membrane"/>
    <property type="evidence" value="ECO:0007669"/>
    <property type="project" value="TreeGrafter"/>
</dbReference>
<dbReference type="InterPro" id="IPR027417">
    <property type="entry name" value="P-loop_NTPase"/>
</dbReference>
<dbReference type="AlphaFoldDB" id="A0A8B8EBS2"/>
<evidence type="ECO:0000256" key="1">
    <source>
        <dbReference type="ARBA" id="ARBA00008846"/>
    </source>
</evidence>
<feature type="region of interest" description="Disordered" evidence="3">
    <location>
        <begin position="1"/>
        <end position="123"/>
    </location>
</feature>
<dbReference type="OrthoDB" id="5239715at2759"/>
<keyword evidence="2" id="KW-0597">Phosphoprotein</keyword>
<dbReference type="Pfam" id="PF00071">
    <property type="entry name" value="Ras"/>
    <property type="match status" value="1"/>
</dbReference>
<dbReference type="InterPro" id="IPR001806">
    <property type="entry name" value="Small_GTPase"/>
</dbReference>
<dbReference type="PANTHER" id="PTHR45775">
    <property type="entry name" value="RAD, GEM/KIR FAMILY MEMBER 2, ISOFORM C"/>
    <property type="match status" value="1"/>
</dbReference>
<proteinExistence type="inferred from homology"/>
<dbReference type="GO" id="GO:0005246">
    <property type="term" value="F:calcium channel regulator activity"/>
    <property type="evidence" value="ECO:0007669"/>
    <property type="project" value="TreeGrafter"/>
</dbReference>
<dbReference type="InterPro" id="IPR051641">
    <property type="entry name" value="RGK_GTP-binding_reg"/>
</dbReference>
<dbReference type="RefSeq" id="XP_022337565.1">
    <property type="nucleotide sequence ID" value="XM_022481857.1"/>
</dbReference>
<evidence type="ECO:0000256" key="3">
    <source>
        <dbReference type="SAM" id="MobiDB-lite"/>
    </source>
</evidence>
<dbReference type="SMART" id="SM00175">
    <property type="entry name" value="RAB"/>
    <property type="match status" value="1"/>
</dbReference>
<dbReference type="SMART" id="SM00173">
    <property type="entry name" value="RAS"/>
    <property type="match status" value="1"/>
</dbReference>
<accession>A0A8B8EBS2</accession>
<feature type="compositionally biased region" description="Acidic residues" evidence="3">
    <location>
        <begin position="63"/>
        <end position="72"/>
    </location>
</feature>
<feature type="compositionally biased region" description="Basic and acidic residues" evidence="3">
    <location>
        <begin position="96"/>
        <end position="108"/>
    </location>
</feature>
<dbReference type="GeneID" id="111133432"/>
<dbReference type="PANTHER" id="PTHR45775:SF6">
    <property type="entry name" value="RAD, GEM_KIR FAMILY MEMBER 2, ISOFORM C"/>
    <property type="match status" value="1"/>
</dbReference>
<dbReference type="KEGG" id="cvn:111133432"/>
<dbReference type="GO" id="GO:0003924">
    <property type="term" value="F:GTPase activity"/>
    <property type="evidence" value="ECO:0007669"/>
    <property type="project" value="InterPro"/>
</dbReference>
<protein>
    <submittedName>
        <fullName evidence="5">GTP-binding protein GEM-like</fullName>
    </submittedName>
</protein>
<organism evidence="4 5">
    <name type="scientific">Crassostrea virginica</name>
    <name type="common">Eastern oyster</name>
    <dbReference type="NCBI Taxonomy" id="6565"/>
    <lineage>
        <taxon>Eukaryota</taxon>
        <taxon>Metazoa</taxon>
        <taxon>Spiralia</taxon>
        <taxon>Lophotrochozoa</taxon>
        <taxon>Mollusca</taxon>
        <taxon>Bivalvia</taxon>
        <taxon>Autobranchia</taxon>
        <taxon>Pteriomorphia</taxon>
        <taxon>Ostreida</taxon>
        <taxon>Ostreoidea</taxon>
        <taxon>Ostreidae</taxon>
        <taxon>Crassostrea</taxon>
    </lineage>
</organism>
<comment type="similarity">
    <text evidence="1">Belongs to the small GTPase superfamily. RGK family.</text>
</comment>
<name>A0A8B8EBS2_CRAVI</name>
<evidence type="ECO:0000313" key="5">
    <source>
        <dbReference type="RefSeq" id="XP_022337565.1"/>
    </source>
</evidence>
<feature type="compositionally biased region" description="Basic and acidic residues" evidence="3">
    <location>
        <begin position="30"/>
        <end position="39"/>
    </location>
</feature>
<dbReference type="SMART" id="SM00174">
    <property type="entry name" value="RHO"/>
    <property type="match status" value="1"/>
</dbReference>
<gene>
    <name evidence="5" type="primary">LOC111133432</name>
</gene>
<evidence type="ECO:0000256" key="2">
    <source>
        <dbReference type="ARBA" id="ARBA00022553"/>
    </source>
</evidence>
<sequence length="356" mass="40057">MDYSDQFLSPDSVESSGHHTRSRSFKGRPRPKEHEEHGFRPRRNSMPSHPRRGASPSPVMISNEEEKEEEGEKDSTLCRVRSFKTTSKGGIVNRGDSVKRKAQRDQLHMHSTNSGPPDNEEGYDPGVRHASFADVQYTCQKDENQTEAFTVVVLGPAGVGKTLLTTQFMTSEYIGTSSDGDGGDRTVTVQLDGKESTIRFIDPSREEEDVSENDVDAYIVVFSVNDRSTFEMALEMLFQIRHELCSEKAVILVANKIDIVRKRVISSDEARAAANQYDSKYAETSAALNHHVDELLVGVLSQIRLKHDPEAVEEHEAHKTHKEHRKGSFRAAKGILSKLFRKHSKKDKSCENLYEL</sequence>
<feature type="compositionally biased region" description="Polar residues" evidence="3">
    <location>
        <begin position="1"/>
        <end position="15"/>
    </location>
</feature>
<dbReference type="PROSITE" id="PS51419">
    <property type="entry name" value="RAB"/>
    <property type="match status" value="1"/>
</dbReference>
<dbReference type="Proteomes" id="UP000694844">
    <property type="component" value="Chromosome 5"/>
</dbReference>
<keyword evidence="4" id="KW-1185">Reference proteome</keyword>
<feature type="compositionally biased region" description="Basic residues" evidence="3">
    <location>
        <begin position="18"/>
        <end position="29"/>
    </location>
</feature>
<dbReference type="PROSITE" id="PS51421">
    <property type="entry name" value="RAS"/>
    <property type="match status" value="1"/>
</dbReference>
<dbReference type="PRINTS" id="PR00449">
    <property type="entry name" value="RASTRNSFRMNG"/>
</dbReference>
<dbReference type="SUPFAM" id="SSF52540">
    <property type="entry name" value="P-loop containing nucleoside triphosphate hydrolases"/>
    <property type="match status" value="1"/>
</dbReference>
<dbReference type="GO" id="GO:0005525">
    <property type="term" value="F:GTP binding"/>
    <property type="evidence" value="ECO:0007669"/>
    <property type="project" value="InterPro"/>
</dbReference>